<evidence type="ECO:0000256" key="2">
    <source>
        <dbReference type="ARBA" id="ARBA00022692"/>
    </source>
</evidence>
<keyword evidence="2 6" id="KW-0812">Transmembrane</keyword>
<evidence type="ECO:0000256" key="6">
    <source>
        <dbReference type="SAM" id="Phobius"/>
    </source>
</evidence>
<dbReference type="GO" id="GO:0098542">
    <property type="term" value="P:defense response to other organism"/>
    <property type="evidence" value="ECO:0007669"/>
    <property type="project" value="InterPro"/>
</dbReference>
<feature type="transmembrane region" description="Helical" evidence="6">
    <location>
        <begin position="42"/>
        <end position="65"/>
    </location>
</feature>
<protein>
    <submittedName>
        <fullName evidence="8">Protein YLS9</fullName>
    </submittedName>
</protein>
<dbReference type="PANTHER" id="PTHR31415:SF109">
    <property type="entry name" value="NDR1_HIN1-LIKE PROTEIN 10"/>
    <property type="match status" value="1"/>
</dbReference>
<evidence type="ECO:0000313" key="9">
    <source>
        <dbReference type="Proteomes" id="UP000516437"/>
    </source>
</evidence>
<evidence type="ECO:0000259" key="7">
    <source>
        <dbReference type="Pfam" id="PF03168"/>
    </source>
</evidence>
<evidence type="ECO:0000256" key="5">
    <source>
        <dbReference type="SAM" id="MobiDB-lite"/>
    </source>
</evidence>
<dbReference type="InterPro" id="IPR044839">
    <property type="entry name" value="NDR1-like"/>
</dbReference>
<sequence>MSEKQPQLNGAYYGPSVPPPRQTYHRPGRGSGCGSCGCLFRFLFSFIISVVVILGLAVLIFWLIFRPINAVKFHVTDASLTQFSFTSNDTLQYNLALNITVRNPNKKIGIYYETIEARAYYEDQRLNSDTLTPFYQGHKTTSVLNPVFEGQQLVVLGTSELSAFDTEKTAGVYSIDVKLYLRVKFKVGKIKTWRFKPKVECDLKVPLSSSGTSAGAFQTTKCDIDF</sequence>
<proteinExistence type="predicted"/>
<accession>A0A6A1WDZ9</accession>
<dbReference type="EMBL" id="RXIC02000020">
    <property type="protein sequence ID" value="KAB1222556.1"/>
    <property type="molecule type" value="Genomic_DNA"/>
</dbReference>
<reference evidence="8 9" key="1">
    <citation type="journal article" date="2019" name="Plant Biotechnol. J.">
        <title>The red bayberry genome and genetic basis of sex determination.</title>
        <authorList>
            <person name="Jia H.M."/>
            <person name="Jia H.J."/>
            <person name="Cai Q.L."/>
            <person name="Wang Y."/>
            <person name="Zhao H.B."/>
            <person name="Yang W.F."/>
            <person name="Wang G.Y."/>
            <person name="Li Y.H."/>
            <person name="Zhan D.L."/>
            <person name="Shen Y.T."/>
            <person name="Niu Q.F."/>
            <person name="Chang L."/>
            <person name="Qiu J."/>
            <person name="Zhao L."/>
            <person name="Xie H.B."/>
            <person name="Fu W.Y."/>
            <person name="Jin J."/>
            <person name="Li X.W."/>
            <person name="Jiao Y."/>
            <person name="Zhou C.C."/>
            <person name="Tu T."/>
            <person name="Chai C.Y."/>
            <person name="Gao J.L."/>
            <person name="Fan L.J."/>
            <person name="van de Weg E."/>
            <person name="Wang J.Y."/>
            <person name="Gao Z.S."/>
        </authorList>
    </citation>
    <scope>NUCLEOTIDE SEQUENCE [LARGE SCALE GENOMIC DNA]</scope>
    <source>
        <tissue evidence="8">Leaves</tissue>
    </source>
</reference>
<comment type="caution">
    <text evidence="8">The sequence shown here is derived from an EMBL/GenBank/DDBJ whole genome shotgun (WGS) entry which is preliminary data.</text>
</comment>
<name>A0A6A1WDZ9_9ROSI</name>
<evidence type="ECO:0000256" key="3">
    <source>
        <dbReference type="ARBA" id="ARBA00022989"/>
    </source>
</evidence>
<keyword evidence="3 6" id="KW-1133">Transmembrane helix</keyword>
<dbReference type="Proteomes" id="UP000516437">
    <property type="component" value="Chromosome 2"/>
</dbReference>
<evidence type="ECO:0000313" key="8">
    <source>
        <dbReference type="EMBL" id="KAB1222556.1"/>
    </source>
</evidence>
<comment type="subcellular location">
    <subcellularLocation>
        <location evidence="1">Membrane</location>
        <topology evidence="1">Single-pass membrane protein</topology>
    </subcellularLocation>
</comment>
<keyword evidence="9" id="KW-1185">Reference proteome</keyword>
<dbReference type="GO" id="GO:0005886">
    <property type="term" value="C:plasma membrane"/>
    <property type="evidence" value="ECO:0007669"/>
    <property type="project" value="TreeGrafter"/>
</dbReference>
<dbReference type="PANTHER" id="PTHR31415">
    <property type="entry name" value="OS05G0367900 PROTEIN"/>
    <property type="match status" value="1"/>
</dbReference>
<feature type="domain" description="Late embryogenesis abundant protein LEA-2 subgroup" evidence="7">
    <location>
        <begin position="99"/>
        <end position="201"/>
    </location>
</feature>
<dbReference type="GO" id="GO:0009506">
    <property type="term" value="C:plasmodesma"/>
    <property type="evidence" value="ECO:0007669"/>
    <property type="project" value="TreeGrafter"/>
</dbReference>
<evidence type="ECO:0000256" key="4">
    <source>
        <dbReference type="ARBA" id="ARBA00023136"/>
    </source>
</evidence>
<dbReference type="OrthoDB" id="1889094at2759"/>
<dbReference type="AlphaFoldDB" id="A0A6A1WDZ9"/>
<gene>
    <name evidence="8" type="ORF">CJ030_MR2G007342</name>
</gene>
<dbReference type="Pfam" id="PF03168">
    <property type="entry name" value="LEA_2"/>
    <property type="match status" value="1"/>
</dbReference>
<keyword evidence="4 6" id="KW-0472">Membrane</keyword>
<dbReference type="InterPro" id="IPR004864">
    <property type="entry name" value="LEA_2"/>
</dbReference>
<evidence type="ECO:0000256" key="1">
    <source>
        <dbReference type="ARBA" id="ARBA00004167"/>
    </source>
</evidence>
<feature type="region of interest" description="Disordered" evidence="5">
    <location>
        <begin position="1"/>
        <end position="26"/>
    </location>
</feature>
<organism evidence="8 9">
    <name type="scientific">Morella rubra</name>
    <name type="common">Chinese bayberry</name>
    <dbReference type="NCBI Taxonomy" id="262757"/>
    <lineage>
        <taxon>Eukaryota</taxon>
        <taxon>Viridiplantae</taxon>
        <taxon>Streptophyta</taxon>
        <taxon>Embryophyta</taxon>
        <taxon>Tracheophyta</taxon>
        <taxon>Spermatophyta</taxon>
        <taxon>Magnoliopsida</taxon>
        <taxon>eudicotyledons</taxon>
        <taxon>Gunneridae</taxon>
        <taxon>Pentapetalae</taxon>
        <taxon>rosids</taxon>
        <taxon>fabids</taxon>
        <taxon>Fagales</taxon>
        <taxon>Myricaceae</taxon>
        <taxon>Morella</taxon>
    </lineage>
</organism>